<organism evidence="2 3">
    <name type="scientific">Brevibacterium linens</name>
    <dbReference type="NCBI Taxonomy" id="1703"/>
    <lineage>
        <taxon>Bacteria</taxon>
        <taxon>Bacillati</taxon>
        <taxon>Actinomycetota</taxon>
        <taxon>Actinomycetes</taxon>
        <taxon>Micrococcales</taxon>
        <taxon>Brevibacteriaceae</taxon>
        <taxon>Brevibacterium</taxon>
    </lineage>
</organism>
<comment type="similarity">
    <text evidence="1">Belongs to the arylamine N-acetyltransferase family.</text>
</comment>
<dbReference type="GO" id="GO:0016407">
    <property type="term" value="F:acetyltransferase activity"/>
    <property type="evidence" value="ECO:0007669"/>
    <property type="project" value="InterPro"/>
</dbReference>
<dbReference type="AlphaFoldDB" id="A0A0B9APS6"/>
<evidence type="ECO:0000256" key="1">
    <source>
        <dbReference type="ARBA" id="ARBA00006547"/>
    </source>
</evidence>
<dbReference type="SUPFAM" id="SSF54001">
    <property type="entry name" value="Cysteine proteinases"/>
    <property type="match status" value="1"/>
</dbReference>
<dbReference type="OrthoDB" id="7181050at2"/>
<dbReference type="Pfam" id="PF00797">
    <property type="entry name" value="Acetyltransf_2"/>
    <property type="match status" value="1"/>
</dbReference>
<dbReference type="InterPro" id="IPR053710">
    <property type="entry name" value="Arylamine_NAT_domain_sf"/>
</dbReference>
<dbReference type="PATRIC" id="fig|1703.6.peg.1698"/>
<dbReference type="PANTHER" id="PTHR11786:SF0">
    <property type="entry name" value="ARYLAMINE N-ACETYLTRANSFERASE 4-RELATED"/>
    <property type="match status" value="1"/>
</dbReference>
<dbReference type="Gene3D" id="3.30.2140.20">
    <property type="match status" value="1"/>
</dbReference>
<comment type="caution">
    <text evidence="2">The sequence shown here is derived from an EMBL/GenBank/DDBJ whole genome shotgun (WGS) entry which is preliminary data.</text>
</comment>
<name>A0A0B9APS6_BRELN</name>
<keyword evidence="2" id="KW-0808">Transferase</keyword>
<dbReference type="InterPro" id="IPR001447">
    <property type="entry name" value="Arylamine_N-AcTrfase"/>
</dbReference>
<evidence type="ECO:0000313" key="3">
    <source>
        <dbReference type="Proteomes" id="UP000031488"/>
    </source>
</evidence>
<reference evidence="2 3" key="1">
    <citation type="submission" date="2014-11" db="EMBL/GenBank/DDBJ databases">
        <title>Draft Genome Sequence of Brevibacterium linens AE038-8.</title>
        <authorList>
            <person name="Maizel D."/>
            <person name="Utturkar S.M."/>
            <person name="Brown S.D."/>
            <person name="Ferrero M."/>
            <person name="Rosen B.P."/>
        </authorList>
    </citation>
    <scope>NUCLEOTIDE SEQUENCE [LARGE SCALE GENOMIC DNA]</scope>
    <source>
        <strain evidence="2 3">AE038-8</strain>
    </source>
</reference>
<keyword evidence="3" id="KW-1185">Reference proteome</keyword>
<evidence type="ECO:0000313" key="2">
    <source>
        <dbReference type="EMBL" id="KHS52832.1"/>
    </source>
</evidence>
<protein>
    <submittedName>
        <fullName evidence="2">N-acetyltransferase</fullName>
    </submittedName>
</protein>
<dbReference type="Proteomes" id="UP000031488">
    <property type="component" value="Unassembled WGS sequence"/>
</dbReference>
<accession>A0A0B9APS6</accession>
<gene>
    <name evidence="2" type="ORF">AE0388_1815</name>
</gene>
<sequence length="304" mass="33118">MSPSSLVARYVDRLDLDSPEDVLRRRARGTTDEVVDLLDELLTAHVRAICFENLDVIVARAAGEERGIPTDLDTLTAKLLEAGRGGYCHEHATLIRAVLRELGLSAHPILARVHLGGGRTAPGGLTHQATIVDLGDRRFLVDPGFGGGTPQVALALDADSQPRTTEHGEHRLVPADTVLQPAMRAEAEWALQSRARADQEFRTAYAFADEPRVQADLEVANWFTATKPGARFTGAPVVAKTLDNGGRVTLEGRNLRSLRPGGEPERHERRVNDATDFAAVLRGEFGLDLDRAFTDLVWSFGDHS</sequence>
<dbReference type="RefSeq" id="WP_039209269.1">
    <property type="nucleotide sequence ID" value="NZ_JTJZ01000018.1"/>
</dbReference>
<dbReference type="PANTHER" id="PTHR11786">
    <property type="entry name" value="N-HYDROXYARYLAMINE O-ACETYLTRANSFERASE"/>
    <property type="match status" value="1"/>
</dbReference>
<dbReference type="EMBL" id="JTJZ01000018">
    <property type="protein sequence ID" value="KHS52832.1"/>
    <property type="molecule type" value="Genomic_DNA"/>
</dbReference>
<proteinExistence type="inferred from homology"/>
<dbReference type="InterPro" id="IPR038765">
    <property type="entry name" value="Papain-like_cys_pep_sf"/>
</dbReference>